<dbReference type="RefSeq" id="WP_165931161.1">
    <property type="nucleotide sequence ID" value="NZ_JAYFUH010000249.1"/>
</dbReference>
<organism evidence="1 2">
    <name type="scientific">Stenotrophomonas capsici</name>
    <dbReference type="NCBI Taxonomy" id="3110230"/>
    <lineage>
        <taxon>Bacteria</taxon>
        <taxon>Pseudomonadati</taxon>
        <taxon>Pseudomonadota</taxon>
        <taxon>Gammaproteobacteria</taxon>
        <taxon>Lysobacterales</taxon>
        <taxon>Lysobacteraceae</taxon>
        <taxon>Stenotrophomonas</taxon>
    </lineage>
</organism>
<keyword evidence="2" id="KW-1185">Reference proteome</keyword>
<reference evidence="1 2" key="1">
    <citation type="submission" date="2023-12" db="EMBL/GenBank/DDBJ databases">
        <title>Stenotrophomonas guangdongensis sp. nov., isolated from wilted pepper plants (Capsicum annuum).</title>
        <authorList>
            <person name="Qiu M."/>
            <person name="Li Y."/>
            <person name="Liu Q."/>
            <person name="Zhang X."/>
            <person name="Huang Y."/>
            <person name="Guo R."/>
            <person name="Hu M."/>
            <person name="Zhou J."/>
            <person name="Zhou X."/>
        </authorList>
    </citation>
    <scope>NUCLEOTIDE SEQUENCE [LARGE SCALE GENOMIC DNA]</scope>
    <source>
        <strain evidence="1 2">MH1</strain>
    </source>
</reference>
<proteinExistence type="predicted"/>
<sequence>MYDNERAIPSNDHDATLLEGLFQLTVTGDTHTWEFEKIDNEVYTRLLATYEA</sequence>
<name>A0ABU5V7I2_9GAMM</name>
<gene>
    <name evidence="1" type="ORF">VA603_17390</name>
</gene>
<accession>A0ABU5V7I2</accession>
<evidence type="ECO:0000313" key="1">
    <source>
        <dbReference type="EMBL" id="MEA5669311.1"/>
    </source>
</evidence>
<dbReference type="EMBL" id="JAYFUH010000249">
    <property type="protein sequence ID" value="MEA5669311.1"/>
    <property type="molecule type" value="Genomic_DNA"/>
</dbReference>
<comment type="caution">
    <text evidence="1">The sequence shown here is derived from an EMBL/GenBank/DDBJ whole genome shotgun (WGS) entry which is preliminary data.</text>
</comment>
<protein>
    <submittedName>
        <fullName evidence="1">Uncharacterized protein</fullName>
    </submittedName>
</protein>
<evidence type="ECO:0000313" key="2">
    <source>
        <dbReference type="Proteomes" id="UP001301653"/>
    </source>
</evidence>
<dbReference type="Proteomes" id="UP001301653">
    <property type="component" value="Unassembled WGS sequence"/>
</dbReference>